<dbReference type="OrthoDB" id="3789648at2759"/>
<accession>A0A6A5QI55</accession>
<protein>
    <submittedName>
        <fullName evidence="1">Uncharacterized protein</fullName>
    </submittedName>
</protein>
<evidence type="ECO:0000313" key="2">
    <source>
        <dbReference type="Proteomes" id="UP000800096"/>
    </source>
</evidence>
<keyword evidence="2" id="KW-1185">Reference proteome</keyword>
<reference evidence="1" key="1">
    <citation type="journal article" date="2020" name="Stud. Mycol.">
        <title>101 Dothideomycetes genomes: a test case for predicting lifestyles and emergence of pathogens.</title>
        <authorList>
            <person name="Haridas S."/>
            <person name="Albert R."/>
            <person name="Binder M."/>
            <person name="Bloem J."/>
            <person name="Labutti K."/>
            <person name="Salamov A."/>
            <person name="Andreopoulos B."/>
            <person name="Baker S."/>
            <person name="Barry K."/>
            <person name="Bills G."/>
            <person name="Bluhm B."/>
            <person name="Cannon C."/>
            <person name="Castanera R."/>
            <person name="Culley D."/>
            <person name="Daum C."/>
            <person name="Ezra D."/>
            <person name="Gonzalez J."/>
            <person name="Henrissat B."/>
            <person name="Kuo A."/>
            <person name="Liang C."/>
            <person name="Lipzen A."/>
            <person name="Lutzoni F."/>
            <person name="Magnuson J."/>
            <person name="Mondo S."/>
            <person name="Nolan M."/>
            <person name="Ohm R."/>
            <person name="Pangilinan J."/>
            <person name="Park H.-J."/>
            <person name="Ramirez L."/>
            <person name="Alfaro M."/>
            <person name="Sun H."/>
            <person name="Tritt A."/>
            <person name="Yoshinaga Y."/>
            <person name="Zwiers L.-H."/>
            <person name="Turgeon B."/>
            <person name="Goodwin S."/>
            <person name="Spatafora J."/>
            <person name="Crous P."/>
            <person name="Grigoriev I."/>
        </authorList>
    </citation>
    <scope>NUCLEOTIDE SEQUENCE</scope>
    <source>
        <strain evidence="1">HMLAC05119</strain>
    </source>
</reference>
<dbReference type="Proteomes" id="UP000800096">
    <property type="component" value="Unassembled WGS sequence"/>
</dbReference>
<gene>
    <name evidence="1" type="ORF">BDU57DRAFT_596232</name>
</gene>
<dbReference type="AlphaFoldDB" id="A0A6A5QI55"/>
<proteinExistence type="predicted"/>
<organism evidence="1 2">
    <name type="scientific">Ampelomyces quisqualis</name>
    <name type="common">Powdery mildew agent</name>
    <dbReference type="NCBI Taxonomy" id="50730"/>
    <lineage>
        <taxon>Eukaryota</taxon>
        <taxon>Fungi</taxon>
        <taxon>Dikarya</taxon>
        <taxon>Ascomycota</taxon>
        <taxon>Pezizomycotina</taxon>
        <taxon>Dothideomycetes</taxon>
        <taxon>Pleosporomycetidae</taxon>
        <taxon>Pleosporales</taxon>
        <taxon>Pleosporineae</taxon>
        <taxon>Phaeosphaeriaceae</taxon>
        <taxon>Ampelomyces</taxon>
    </lineage>
</organism>
<sequence length="798" mass="88204">MSSTSVQTSVAGRQVAPLVSSVALENSLITPIPLVWARRDMIFESQKRCTTELLELYAEEMFISEHSVIEEAIEALLPIAPWNTSQHLIEGLLGAVPTLVDDEQQVCRPQLAVSTTLLFDAAAPVDNDDKIVLRKIIYPDDIPATVVHDGQEAALPHSPALDFLDANELFVVHPTLASDNLSDSLSPMLDFDSSVVEDIDEEIIFEYTPTRPRRSLLHPPPVYSDAELNELQANETHKMNKQSNVSKRRIMSDITNETCPWEFEYDRVLRQITGQAFLPGIEHLTTIEARSAFVTYDSDIQALQQATAAFADDRRDSECLCLDDKIGSLVLPGENFLLAENNTDVGLSMRNPTAESLFSLIDGLIDSESLVEDPGSPICHQPSQHDTSQAYGSMHVSPTWELPCDEDAPRPGTFFNIATSQYTGYTSLDQIFAPSDELYRAICAQFDVTGDVSDILDEEIDELSAFQSFVSFIMSHHFTLNYFDADSQQAVAYIALNQLLLGLDDDETMPRIQRPSEEYDDDYLFFSDNILEIDEHNAVTETETLSPSGNDFAGFDFGFGSNAVPYQPHGIAVAFNDTRAANDLHLRPYSQRRRSRMRPVLAVTTQLNNIDDVSSAENLPPSSSSSDESIDFTHHRGLVQKLWTRRTDFLDDEDSGDLGLLRSATPSDSLEAKPSCAIPKSNVSEYVGELFSGAIWQDEAALHLTFPVTLAPHLPLLPADGPPDAEILSAVETEVLGLIAYMFECIQGDQLSELQALGSDLLWAVTAITDVYPSLGLMMHLATTVEILLERCVALGMK</sequence>
<dbReference type="EMBL" id="ML979137">
    <property type="protein sequence ID" value="KAF1914174.1"/>
    <property type="molecule type" value="Genomic_DNA"/>
</dbReference>
<name>A0A6A5QI55_AMPQU</name>
<evidence type="ECO:0000313" key="1">
    <source>
        <dbReference type="EMBL" id="KAF1914174.1"/>
    </source>
</evidence>